<name>A0A9N8KI75_9PEZI</name>
<protein>
    <submittedName>
        <fullName evidence="3">Uncharacterized protein</fullName>
    </submittedName>
</protein>
<accession>A0A9N8KI75</accession>
<feature type="region of interest" description="Disordered" evidence="1">
    <location>
        <begin position="149"/>
        <end position="168"/>
    </location>
</feature>
<evidence type="ECO:0000313" key="4">
    <source>
        <dbReference type="Proteomes" id="UP000745764"/>
    </source>
</evidence>
<proteinExistence type="predicted"/>
<comment type="caution">
    <text evidence="3">The sequence shown here is derived from an EMBL/GenBank/DDBJ whole genome shotgun (WGS) entry which is preliminary data.</text>
</comment>
<reference evidence="3" key="1">
    <citation type="submission" date="2020-06" db="EMBL/GenBank/DDBJ databases">
        <authorList>
            <person name="Onetto C."/>
        </authorList>
    </citation>
    <scope>NUCLEOTIDE SEQUENCE</scope>
</reference>
<keyword evidence="2" id="KW-0732">Signal</keyword>
<feature type="chain" id="PRO_5040512393" evidence="2">
    <location>
        <begin position="22"/>
        <end position="192"/>
    </location>
</feature>
<evidence type="ECO:0000313" key="3">
    <source>
        <dbReference type="EMBL" id="CAD0108487.1"/>
    </source>
</evidence>
<dbReference type="OrthoDB" id="4776947at2759"/>
<keyword evidence="4" id="KW-1185">Reference proteome</keyword>
<dbReference type="AlphaFoldDB" id="A0A9N8KI75"/>
<dbReference type="Proteomes" id="UP000745764">
    <property type="component" value="Unassembled WGS sequence"/>
</dbReference>
<organism evidence="3 4">
    <name type="scientific">Aureobasidium uvarum</name>
    <dbReference type="NCBI Taxonomy" id="2773716"/>
    <lineage>
        <taxon>Eukaryota</taxon>
        <taxon>Fungi</taxon>
        <taxon>Dikarya</taxon>
        <taxon>Ascomycota</taxon>
        <taxon>Pezizomycotina</taxon>
        <taxon>Dothideomycetes</taxon>
        <taxon>Dothideomycetidae</taxon>
        <taxon>Dothideales</taxon>
        <taxon>Saccotheciaceae</taxon>
        <taxon>Aureobasidium</taxon>
    </lineage>
</organism>
<dbReference type="EMBL" id="CAINUL010000003">
    <property type="protein sequence ID" value="CAD0108487.1"/>
    <property type="molecule type" value="Genomic_DNA"/>
</dbReference>
<gene>
    <name evidence="3" type="ORF">AWRI4620_LOCUS2742</name>
</gene>
<sequence>MFSKISMASAVLALLMQITIATPPACVIQAVKQDICANGSTVEQILVSDCGNTFDAAMSAFSSICSGVGVTICNTAISPTTLASSPAVIIAGASTILPTSDVKTNSVSTSVLASASGTESTVKSTDTVVKSTDTAVTTATGVLTETSTVTRTQDADSSATSSGTVSTGAARHVEKGGLMMGAMAAAGLIMAL</sequence>
<evidence type="ECO:0000256" key="1">
    <source>
        <dbReference type="SAM" id="MobiDB-lite"/>
    </source>
</evidence>
<evidence type="ECO:0000256" key="2">
    <source>
        <dbReference type="SAM" id="SignalP"/>
    </source>
</evidence>
<feature type="signal peptide" evidence="2">
    <location>
        <begin position="1"/>
        <end position="21"/>
    </location>
</feature>